<accession>A0AAV7VZU3</accession>
<reference evidence="2" key="1">
    <citation type="journal article" date="2022" name="bioRxiv">
        <title>Sequencing and chromosome-scale assembly of the giantPleurodeles waltlgenome.</title>
        <authorList>
            <person name="Brown T."/>
            <person name="Elewa A."/>
            <person name="Iarovenko S."/>
            <person name="Subramanian E."/>
            <person name="Araus A.J."/>
            <person name="Petzold A."/>
            <person name="Susuki M."/>
            <person name="Suzuki K.-i.T."/>
            <person name="Hayashi T."/>
            <person name="Toyoda A."/>
            <person name="Oliveira C."/>
            <person name="Osipova E."/>
            <person name="Leigh N.D."/>
            <person name="Simon A."/>
            <person name="Yun M.H."/>
        </authorList>
    </citation>
    <scope>NUCLEOTIDE SEQUENCE</scope>
    <source>
        <strain evidence="2">20211129_DDA</strain>
        <tissue evidence="2">Liver</tissue>
    </source>
</reference>
<evidence type="ECO:0000256" key="1">
    <source>
        <dbReference type="SAM" id="MobiDB-lite"/>
    </source>
</evidence>
<evidence type="ECO:0000313" key="3">
    <source>
        <dbReference type="Proteomes" id="UP001066276"/>
    </source>
</evidence>
<dbReference type="PROSITE" id="PS51257">
    <property type="entry name" value="PROKAR_LIPOPROTEIN"/>
    <property type="match status" value="1"/>
</dbReference>
<feature type="compositionally biased region" description="Basic residues" evidence="1">
    <location>
        <begin position="33"/>
        <end position="49"/>
    </location>
</feature>
<organism evidence="2 3">
    <name type="scientific">Pleurodeles waltl</name>
    <name type="common">Iberian ribbed newt</name>
    <dbReference type="NCBI Taxonomy" id="8319"/>
    <lineage>
        <taxon>Eukaryota</taxon>
        <taxon>Metazoa</taxon>
        <taxon>Chordata</taxon>
        <taxon>Craniata</taxon>
        <taxon>Vertebrata</taxon>
        <taxon>Euteleostomi</taxon>
        <taxon>Amphibia</taxon>
        <taxon>Batrachia</taxon>
        <taxon>Caudata</taxon>
        <taxon>Salamandroidea</taxon>
        <taxon>Salamandridae</taxon>
        <taxon>Pleurodelinae</taxon>
        <taxon>Pleurodeles</taxon>
    </lineage>
</organism>
<evidence type="ECO:0000313" key="2">
    <source>
        <dbReference type="EMBL" id="KAJ1206142.1"/>
    </source>
</evidence>
<sequence>MAVKRSRWDPETLWSADHSWTFTGTASCGGQAQRRRRMSGRSTTRRNGRRSGCSEVSQPGVLGPAEEVGVRTGRCQARTSRLVVNKSRGCGVLAPLAPKPACRRLTGASLAGLEEELADGPIYCTQEGLCEEPPPSLSYGSCGLPRWRLAPYPFRRI</sequence>
<dbReference type="EMBL" id="JANPWB010000002">
    <property type="protein sequence ID" value="KAJ1206142.1"/>
    <property type="molecule type" value="Genomic_DNA"/>
</dbReference>
<feature type="region of interest" description="Disordered" evidence="1">
    <location>
        <begin position="25"/>
        <end position="69"/>
    </location>
</feature>
<protein>
    <submittedName>
        <fullName evidence="2">Uncharacterized protein</fullName>
    </submittedName>
</protein>
<keyword evidence="3" id="KW-1185">Reference proteome</keyword>
<name>A0AAV7VZU3_PLEWA</name>
<dbReference type="Proteomes" id="UP001066276">
    <property type="component" value="Chromosome 1_2"/>
</dbReference>
<gene>
    <name evidence="2" type="ORF">NDU88_001551</name>
</gene>
<comment type="caution">
    <text evidence="2">The sequence shown here is derived from an EMBL/GenBank/DDBJ whole genome shotgun (WGS) entry which is preliminary data.</text>
</comment>
<dbReference type="AlphaFoldDB" id="A0AAV7VZU3"/>
<proteinExistence type="predicted"/>